<dbReference type="AlphaFoldDB" id="A0A3M6QRF8"/>
<protein>
    <submittedName>
        <fullName evidence="7">PLP-dependent aminotransferase family protein</fullName>
    </submittedName>
</protein>
<evidence type="ECO:0000256" key="2">
    <source>
        <dbReference type="ARBA" id="ARBA00022898"/>
    </source>
</evidence>
<keyword evidence="7" id="KW-0808">Transferase</keyword>
<dbReference type="InterPro" id="IPR015424">
    <property type="entry name" value="PyrdxlP-dep_Trfase"/>
</dbReference>
<dbReference type="InterPro" id="IPR015422">
    <property type="entry name" value="PyrdxlP-dep_Trfase_small"/>
</dbReference>
<dbReference type="InterPro" id="IPR015421">
    <property type="entry name" value="PyrdxlP-dep_Trfase_major"/>
</dbReference>
<evidence type="ECO:0000256" key="5">
    <source>
        <dbReference type="ARBA" id="ARBA00023163"/>
    </source>
</evidence>
<evidence type="ECO:0000313" key="7">
    <source>
        <dbReference type="EMBL" id="RMX05638.1"/>
    </source>
</evidence>
<evidence type="ECO:0000256" key="4">
    <source>
        <dbReference type="ARBA" id="ARBA00023125"/>
    </source>
</evidence>
<dbReference type="Pfam" id="PF00155">
    <property type="entry name" value="Aminotran_1_2"/>
    <property type="match status" value="1"/>
</dbReference>
<dbReference type="Gene3D" id="3.40.640.10">
    <property type="entry name" value="Type I PLP-dependent aspartate aminotransferase-like (Major domain)"/>
    <property type="match status" value="1"/>
</dbReference>
<dbReference type="PROSITE" id="PS50949">
    <property type="entry name" value="HTH_GNTR"/>
    <property type="match status" value="1"/>
</dbReference>
<evidence type="ECO:0000259" key="6">
    <source>
        <dbReference type="PROSITE" id="PS50949"/>
    </source>
</evidence>
<dbReference type="InterPro" id="IPR000524">
    <property type="entry name" value="Tscrpt_reg_HTH_GntR"/>
</dbReference>
<dbReference type="InterPro" id="IPR051446">
    <property type="entry name" value="HTH_trans_reg/aminotransferase"/>
</dbReference>
<keyword evidence="3" id="KW-0805">Transcription regulation</keyword>
<dbReference type="InterPro" id="IPR036390">
    <property type="entry name" value="WH_DNA-bd_sf"/>
</dbReference>
<accession>A0A3M6QRF8</accession>
<keyword evidence="7" id="KW-0032">Aminotransferase</keyword>
<dbReference type="InterPro" id="IPR004839">
    <property type="entry name" value="Aminotransferase_I/II_large"/>
</dbReference>
<name>A0A3M6QRF8_9BURK</name>
<feature type="domain" description="HTH gntR-type" evidence="6">
    <location>
        <begin position="3"/>
        <end position="71"/>
    </location>
</feature>
<proteinExistence type="inferred from homology"/>
<dbReference type="Gene3D" id="3.90.1150.10">
    <property type="entry name" value="Aspartate Aminotransferase, domain 1"/>
    <property type="match status" value="1"/>
</dbReference>
<dbReference type="GO" id="GO:0003700">
    <property type="term" value="F:DNA-binding transcription factor activity"/>
    <property type="evidence" value="ECO:0007669"/>
    <property type="project" value="InterPro"/>
</dbReference>
<dbReference type="RefSeq" id="WP_122229085.1">
    <property type="nucleotide sequence ID" value="NZ_RDQO01000003.1"/>
</dbReference>
<evidence type="ECO:0000256" key="1">
    <source>
        <dbReference type="ARBA" id="ARBA00005384"/>
    </source>
</evidence>
<dbReference type="GO" id="GO:0030170">
    <property type="term" value="F:pyridoxal phosphate binding"/>
    <property type="evidence" value="ECO:0007669"/>
    <property type="project" value="InterPro"/>
</dbReference>
<dbReference type="Gene3D" id="1.10.10.10">
    <property type="entry name" value="Winged helix-like DNA-binding domain superfamily/Winged helix DNA-binding domain"/>
    <property type="match status" value="1"/>
</dbReference>
<dbReference type="GO" id="GO:0003677">
    <property type="term" value="F:DNA binding"/>
    <property type="evidence" value="ECO:0007669"/>
    <property type="project" value="UniProtKB-KW"/>
</dbReference>
<dbReference type="EMBL" id="RDQO01000003">
    <property type="protein sequence ID" value="RMX05638.1"/>
    <property type="molecule type" value="Genomic_DNA"/>
</dbReference>
<dbReference type="OrthoDB" id="9804020at2"/>
<dbReference type="CDD" id="cd00609">
    <property type="entry name" value="AAT_like"/>
    <property type="match status" value="1"/>
</dbReference>
<comment type="similarity">
    <text evidence="1">In the C-terminal section; belongs to the class-I pyridoxal-phosphate-dependent aminotransferase family.</text>
</comment>
<keyword evidence="2" id="KW-0663">Pyridoxal phosphate</keyword>
<dbReference type="GO" id="GO:0008483">
    <property type="term" value="F:transaminase activity"/>
    <property type="evidence" value="ECO:0007669"/>
    <property type="project" value="UniProtKB-KW"/>
</dbReference>
<dbReference type="PANTHER" id="PTHR46577:SF2">
    <property type="entry name" value="TRANSCRIPTIONAL REGULATORY PROTEIN"/>
    <property type="match status" value="1"/>
</dbReference>
<dbReference type="Proteomes" id="UP000278006">
    <property type="component" value="Unassembled WGS sequence"/>
</dbReference>
<dbReference type="SUPFAM" id="SSF53383">
    <property type="entry name" value="PLP-dependent transferases"/>
    <property type="match status" value="1"/>
</dbReference>
<dbReference type="Pfam" id="PF00392">
    <property type="entry name" value="GntR"/>
    <property type="match status" value="1"/>
</dbReference>
<keyword evidence="5" id="KW-0804">Transcription</keyword>
<evidence type="ECO:0000256" key="3">
    <source>
        <dbReference type="ARBA" id="ARBA00023015"/>
    </source>
</evidence>
<gene>
    <name evidence="7" type="ORF">D8I35_10585</name>
</gene>
<sequence>MSDPKYLQIAAHVAQAIECGSLLAGQRVPSVRALAQQFAVSHNTALEAFRWLEDAQLIQARPRSGFFVCRSHKGAVALEPPTSGPQRLSDPQNVSLDWYAQRVLGSKGLEGVITFGTSAPDEALLDQVRLRQAVARVMAAAPLTLGSYPSHGGLRELRQVLARYAMGLGCRLDPDSIVLTHGCLEGVVSCLQAVTRPGDIVAIESPAHFSVLGLLQNLGLRALEIPTHVQTGISLDALQLALDSHPIKAVLVVPTIQNPLSACMPVAHRKRLAELASAHEVPVIEDAIYYDWSPHDAHRRSIQSFDQTGHVMLCHAFTKTLAPGLRVGWLHAGRWGQQVLDAREASLGTPATMLQLALLHLLGQNGHAAQMRRLRQQMAQRLREARGLIARHFPKGTRLSDPPGGLILWLQLPDAVDGPQFEQACEAQRLLAPPGRFFSLTGRFENCYRIALGNWSDAHRQALVRMGRLAGQCLLRGS</sequence>
<reference evidence="7 8" key="1">
    <citation type="submission" date="2018-10" db="EMBL/GenBank/DDBJ databases">
        <title>Draft genome of Cortibacter populi DSM10536.</title>
        <authorList>
            <person name="Bernier A.-M."/>
            <person name="Bernard K."/>
        </authorList>
    </citation>
    <scope>NUCLEOTIDE SEQUENCE [LARGE SCALE GENOMIC DNA]</scope>
    <source>
        <strain evidence="7 8">DSM 105136</strain>
    </source>
</reference>
<keyword evidence="8" id="KW-1185">Reference proteome</keyword>
<dbReference type="PANTHER" id="PTHR46577">
    <property type="entry name" value="HTH-TYPE TRANSCRIPTIONAL REGULATORY PROTEIN GABR"/>
    <property type="match status" value="1"/>
</dbReference>
<organism evidence="7 8">
    <name type="scientific">Corticibacter populi</name>
    <dbReference type="NCBI Taxonomy" id="1550736"/>
    <lineage>
        <taxon>Bacteria</taxon>
        <taxon>Pseudomonadati</taxon>
        <taxon>Pseudomonadota</taxon>
        <taxon>Betaproteobacteria</taxon>
        <taxon>Burkholderiales</taxon>
        <taxon>Comamonadaceae</taxon>
        <taxon>Corticibacter</taxon>
    </lineage>
</organism>
<evidence type="ECO:0000313" key="8">
    <source>
        <dbReference type="Proteomes" id="UP000278006"/>
    </source>
</evidence>
<dbReference type="SUPFAM" id="SSF46785">
    <property type="entry name" value="Winged helix' DNA-binding domain"/>
    <property type="match status" value="1"/>
</dbReference>
<comment type="caution">
    <text evidence="7">The sequence shown here is derived from an EMBL/GenBank/DDBJ whole genome shotgun (WGS) entry which is preliminary data.</text>
</comment>
<keyword evidence="4" id="KW-0238">DNA-binding</keyword>
<dbReference type="CDD" id="cd07377">
    <property type="entry name" value="WHTH_GntR"/>
    <property type="match status" value="1"/>
</dbReference>
<dbReference type="SMART" id="SM00345">
    <property type="entry name" value="HTH_GNTR"/>
    <property type="match status" value="1"/>
</dbReference>
<dbReference type="InterPro" id="IPR036388">
    <property type="entry name" value="WH-like_DNA-bd_sf"/>
</dbReference>